<dbReference type="PROSITE" id="PS50238">
    <property type="entry name" value="RHOGAP"/>
    <property type="match status" value="1"/>
</dbReference>
<dbReference type="Gene3D" id="1.10.555.10">
    <property type="entry name" value="Rho GTPase activation protein"/>
    <property type="match status" value="1"/>
</dbReference>
<evidence type="ECO:0000259" key="4">
    <source>
        <dbReference type="PROSITE" id="PS50238"/>
    </source>
</evidence>
<dbReference type="InterPro" id="IPR000198">
    <property type="entry name" value="RhoGAP_dom"/>
</dbReference>
<dbReference type="GO" id="GO:0051056">
    <property type="term" value="P:regulation of small GTPase mediated signal transduction"/>
    <property type="evidence" value="ECO:0007669"/>
    <property type="project" value="UniProtKB-ARBA"/>
</dbReference>
<dbReference type="SMART" id="SM00233">
    <property type="entry name" value="PH"/>
    <property type="match status" value="1"/>
</dbReference>
<feature type="domain" description="Rho-GAP" evidence="4">
    <location>
        <begin position="130"/>
        <end position="323"/>
    </location>
</feature>
<dbReference type="Pfam" id="PF00169">
    <property type="entry name" value="PH"/>
    <property type="match status" value="1"/>
</dbReference>
<protein>
    <submittedName>
        <fullName evidence="5">Rho GTPase activating protein 24</fullName>
    </submittedName>
</protein>
<feature type="region of interest" description="Disordered" evidence="2">
    <location>
        <begin position="439"/>
        <end position="511"/>
    </location>
</feature>
<gene>
    <name evidence="5" type="ORF">FBUS_03605</name>
</gene>
<dbReference type="PANTHER" id="PTHR15228:SF24">
    <property type="entry name" value="RHO-GAP DOMAIN-CONTAINING PROTEIN"/>
    <property type="match status" value="1"/>
</dbReference>
<evidence type="ECO:0000256" key="1">
    <source>
        <dbReference type="ARBA" id="ARBA00022468"/>
    </source>
</evidence>
<dbReference type="Gene3D" id="2.30.29.30">
    <property type="entry name" value="Pleckstrin-homology domain (PH domain)/Phosphotyrosine-binding domain (PTB)"/>
    <property type="match status" value="1"/>
</dbReference>
<dbReference type="OrthoDB" id="185175at2759"/>
<dbReference type="GO" id="GO:0007165">
    <property type="term" value="P:signal transduction"/>
    <property type="evidence" value="ECO:0007669"/>
    <property type="project" value="InterPro"/>
</dbReference>
<dbReference type="CDD" id="cd00159">
    <property type="entry name" value="RhoGAP"/>
    <property type="match status" value="1"/>
</dbReference>
<dbReference type="Proteomes" id="UP000728185">
    <property type="component" value="Unassembled WGS sequence"/>
</dbReference>
<dbReference type="InterPro" id="IPR051025">
    <property type="entry name" value="RhoGAP"/>
</dbReference>
<feature type="compositionally biased region" description="Polar residues" evidence="2">
    <location>
        <begin position="439"/>
        <end position="459"/>
    </location>
</feature>
<accession>A0A8E0S6P4</accession>
<dbReference type="Pfam" id="PF00620">
    <property type="entry name" value="RhoGAP"/>
    <property type="match status" value="1"/>
</dbReference>
<dbReference type="AlphaFoldDB" id="A0A8E0S6P4"/>
<dbReference type="InterPro" id="IPR008936">
    <property type="entry name" value="Rho_GTPase_activation_prot"/>
</dbReference>
<feature type="region of interest" description="Disordered" evidence="2">
    <location>
        <begin position="609"/>
        <end position="675"/>
    </location>
</feature>
<evidence type="ECO:0000313" key="6">
    <source>
        <dbReference type="Proteomes" id="UP000728185"/>
    </source>
</evidence>
<dbReference type="GO" id="GO:0005096">
    <property type="term" value="F:GTPase activator activity"/>
    <property type="evidence" value="ECO:0007669"/>
    <property type="project" value="UniProtKB-KW"/>
</dbReference>
<feature type="compositionally biased region" description="Low complexity" evidence="2">
    <location>
        <begin position="640"/>
        <end position="662"/>
    </location>
</feature>
<sequence length="760" mass="85208">NSFNSREIPGAEEYNGWLKKLGGKFKTWRKRFFVLRNSRLSYYTGPDEMRLLGEFSLEGTQVEMLSAENEYNSDSKGYLFVVKPEDPTAFLTQTHQQFILSAASPEERKSWIRIIRKVLYLRLGGALFGTHLSEAFPFTKPEHGYHPRVVFDTTQFVRNYGMKTEGIFRKCGTQHALLELAEAYDEAASGPILDPEQHSVHLVAGLLKYYLRELPEPVIPFRFYDRLKATGFRIADGQDLTPLIDILESLPAPNYHLLQYLCQFLFEVSQHEADNRMSIENLASVFAPNFLRQADGDLDVEMSASSILNLTIAEFIRQHEHLFRLELVPLKQLQVSFPTDTEKRNNRKPASSGIHHITASSDRIPLVGDSLAYPDVLQPTLKVEKQMASSDGELIVRTPSRTRICHADVASVEYDNYSEQWELVSGPTEQFEHITPSTIPVQNRNVPPTQVTSLQLSTPRSERSCLRRMTQPAMNGYDGEDGYSTPTTTTLSSEAIGSAGGSGSPRLSSRDKHLQSSGFISCFDCHTNRSFSIGTRSPPSSSKLSGSEQPERRPKLPSIWMHGLKDRVQRTASCNGYSTLPHRNLPVAKGSLGQETMRRDPDTLYAEIPPKPPPFSMPSGETRVTEASAKGHQSVCEMASVPKSSLSQTSPSTFSSSPVWNSQSPREFGPPSRLRPEDQIRYWRALAVSSRADAASQRARANALVSTLTRVQCDLNMAELEIGLLRKRLATAEAELRSHYQLGLVPTSTDQTWSQTWSMR</sequence>
<organism evidence="5 6">
    <name type="scientific">Fasciolopsis buskii</name>
    <dbReference type="NCBI Taxonomy" id="27845"/>
    <lineage>
        <taxon>Eukaryota</taxon>
        <taxon>Metazoa</taxon>
        <taxon>Spiralia</taxon>
        <taxon>Lophotrochozoa</taxon>
        <taxon>Platyhelminthes</taxon>
        <taxon>Trematoda</taxon>
        <taxon>Digenea</taxon>
        <taxon>Plagiorchiida</taxon>
        <taxon>Echinostomata</taxon>
        <taxon>Echinostomatoidea</taxon>
        <taxon>Fasciolidae</taxon>
        <taxon>Fasciolopsis</taxon>
    </lineage>
</organism>
<proteinExistence type="predicted"/>
<feature type="domain" description="PH" evidence="3">
    <location>
        <begin position="11"/>
        <end position="120"/>
    </location>
</feature>
<dbReference type="EMBL" id="LUCM01002305">
    <property type="protein sequence ID" value="KAA0197563.1"/>
    <property type="molecule type" value="Genomic_DNA"/>
</dbReference>
<comment type="caution">
    <text evidence="5">The sequence shown here is derived from an EMBL/GenBank/DDBJ whole genome shotgun (WGS) entry which is preliminary data.</text>
</comment>
<keyword evidence="6" id="KW-1185">Reference proteome</keyword>
<dbReference type="SUPFAM" id="SSF50729">
    <property type="entry name" value="PH domain-like"/>
    <property type="match status" value="1"/>
</dbReference>
<dbReference type="PROSITE" id="PS50003">
    <property type="entry name" value="PH_DOMAIN"/>
    <property type="match status" value="1"/>
</dbReference>
<name>A0A8E0S6P4_9TREM</name>
<keyword evidence="1" id="KW-0343">GTPase activation</keyword>
<feature type="non-terminal residue" evidence="5">
    <location>
        <position position="1"/>
    </location>
</feature>
<dbReference type="InterPro" id="IPR011993">
    <property type="entry name" value="PH-like_dom_sf"/>
</dbReference>
<dbReference type="SUPFAM" id="SSF48350">
    <property type="entry name" value="GTPase activation domain, GAP"/>
    <property type="match status" value="1"/>
</dbReference>
<evidence type="ECO:0000259" key="3">
    <source>
        <dbReference type="PROSITE" id="PS50003"/>
    </source>
</evidence>
<dbReference type="PANTHER" id="PTHR15228">
    <property type="entry name" value="SPERMATHECAL PHYSIOLOGY VARIANT"/>
    <property type="match status" value="1"/>
</dbReference>
<evidence type="ECO:0000256" key="2">
    <source>
        <dbReference type="SAM" id="MobiDB-lite"/>
    </source>
</evidence>
<reference evidence="5" key="1">
    <citation type="submission" date="2019-05" db="EMBL/GenBank/DDBJ databases">
        <title>Annotation for the trematode Fasciolopsis buski.</title>
        <authorList>
            <person name="Choi Y.-J."/>
        </authorList>
    </citation>
    <scope>NUCLEOTIDE SEQUENCE</scope>
    <source>
        <strain evidence="5">HT</strain>
        <tissue evidence="5">Whole worm</tissue>
    </source>
</reference>
<dbReference type="SMART" id="SM00324">
    <property type="entry name" value="RhoGAP"/>
    <property type="match status" value="1"/>
</dbReference>
<feature type="compositionally biased region" description="Low complexity" evidence="2">
    <location>
        <begin position="537"/>
        <end position="548"/>
    </location>
</feature>
<evidence type="ECO:0000313" key="5">
    <source>
        <dbReference type="EMBL" id="KAA0197563.1"/>
    </source>
</evidence>
<feature type="region of interest" description="Disordered" evidence="2">
    <location>
        <begin position="531"/>
        <end position="557"/>
    </location>
</feature>
<dbReference type="InterPro" id="IPR001849">
    <property type="entry name" value="PH_domain"/>
</dbReference>